<dbReference type="Gene3D" id="3.40.50.1110">
    <property type="entry name" value="SGNH hydrolase"/>
    <property type="match status" value="1"/>
</dbReference>
<dbReference type="Proteomes" id="UP000030905">
    <property type="component" value="Chromosome"/>
</dbReference>
<dbReference type="GO" id="GO:0004622">
    <property type="term" value="F:phosphatidylcholine lysophospholipase activity"/>
    <property type="evidence" value="ECO:0007669"/>
    <property type="project" value="TreeGrafter"/>
</dbReference>
<evidence type="ECO:0000259" key="1">
    <source>
        <dbReference type="Pfam" id="PF13472"/>
    </source>
</evidence>
<dbReference type="SUPFAM" id="SSF52266">
    <property type="entry name" value="SGNH hydrolase"/>
    <property type="match status" value="1"/>
</dbReference>
<dbReference type="GeneID" id="93074125"/>
<dbReference type="EMBL" id="CP009268">
    <property type="protein sequence ID" value="AJA52027.1"/>
    <property type="molecule type" value="Genomic_DNA"/>
</dbReference>
<dbReference type="eggNOG" id="COG2755">
    <property type="taxonomic scope" value="Bacteria"/>
</dbReference>
<dbReference type="PANTHER" id="PTHR30383">
    <property type="entry name" value="THIOESTERASE 1/PROTEASE 1/LYSOPHOSPHOLIPASE L1"/>
    <property type="match status" value="1"/>
</dbReference>
<dbReference type="KEGG" id="cpae:CPAST_c19690"/>
<evidence type="ECO:0000313" key="5">
    <source>
        <dbReference type="Proteomes" id="UP000030905"/>
    </source>
</evidence>
<organism evidence="2 5">
    <name type="scientific">Clostridium pasteurianum DSM 525 = ATCC 6013</name>
    <dbReference type="NCBI Taxonomy" id="1262449"/>
    <lineage>
        <taxon>Bacteria</taxon>
        <taxon>Bacillati</taxon>
        <taxon>Bacillota</taxon>
        <taxon>Clostridia</taxon>
        <taxon>Eubacteriales</taxon>
        <taxon>Clostridiaceae</taxon>
        <taxon>Clostridium</taxon>
    </lineage>
</organism>
<keyword evidence="5" id="KW-1185">Reference proteome</keyword>
<dbReference type="KEGG" id="cpat:CLPA_c19690"/>
<dbReference type="Pfam" id="PF13472">
    <property type="entry name" value="Lipase_GDSL_2"/>
    <property type="match status" value="1"/>
</dbReference>
<evidence type="ECO:0000313" key="4">
    <source>
        <dbReference type="Proteomes" id="UP000028042"/>
    </source>
</evidence>
<dbReference type="InterPro" id="IPR051532">
    <property type="entry name" value="Ester_Hydrolysis_Enzymes"/>
</dbReference>
<accession>A0A0H3J3J6</accession>
<dbReference type="PANTHER" id="PTHR30383:SF5">
    <property type="entry name" value="SGNH HYDROLASE-TYPE ESTERASE DOMAIN-CONTAINING PROTEIN"/>
    <property type="match status" value="1"/>
</dbReference>
<dbReference type="PATRIC" id="fig|1262449.3.peg.1807"/>
<evidence type="ECO:0000313" key="2">
    <source>
        <dbReference type="EMBL" id="AJA52027.1"/>
    </source>
</evidence>
<sequence>MKKIVCIGDSLTYGYGVKKSERWSSILENEIYSEVLNKGICGDTSTGVLSRIYRDVILNKASEAIIMIGTNDFIWGVAQEQVRANIATVLFHMLNYNINSIIAIPTPVYSSLAEKKWKSVANYGGNSINDNLKKLGVWIKEFSKDYTIRNIDFNSMFYKENEEVNPIYYIDGLHLNSIGHKKIAKELVKIL</sequence>
<protein>
    <submittedName>
        <fullName evidence="2">Esterase</fullName>
    </submittedName>
</protein>
<dbReference type="EMBL" id="JPGY02000001">
    <property type="protein sequence ID" value="KRU11963.1"/>
    <property type="molecule type" value="Genomic_DNA"/>
</dbReference>
<name>A0A0H3J3J6_CLOPA</name>
<dbReference type="InterPro" id="IPR013830">
    <property type="entry name" value="SGNH_hydro"/>
</dbReference>
<dbReference type="Proteomes" id="UP000028042">
    <property type="component" value="Unassembled WGS sequence"/>
</dbReference>
<proteinExistence type="predicted"/>
<evidence type="ECO:0000313" key="3">
    <source>
        <dbReference type="EMBL" id="KRU11963.1"/>
    </source>
</evidence>
<reference evidence="2 5" key="1">
    <citation type="journal article" date="2015" name="Genome Announc.">
        <title>Complete Genome Sequence of the Nitrogen-Fixing and Solvent-Producing Clostridium pasteurianum DSM 525.</title>
        <authorList>
            <person name="Poehlein A."/>
            <person name="Grosse-Honebrink A."/>
            <person name="Zhang Y."/>
            <person name="Minton N.P."/>
            <person name="Daniel R."/>
        </authorList>
    </citation>
    <scope>NUCLEOTIDE SEQUENCE [LARGE SCALE GENOMIC DNA]</scope>
    <source>
        <strain evidence="2">DSM 525</strain>
        <strain evidence="5">DSM 525 / ATCC 6013</strain>
    </source>
</reference>
<feature type="domain" description="SGNH hydrolase-type esterase" evidence="1">
    <location>
        <begin position="6"/>
        <end position="181"/>
    </location>
</feature>
<dbReference type="RefSeq" id="WP_003444349.1">
    <property type="nucleotide sequence ID" value="NZ_ANZB01000004.1"/>
</dbReference>
<reference evidence="3" key="2">
    <citation type="submission" date="2015-10" db="EMBL/GenBank/DDBJ databases">
        <title>Improved Draft Genome Sequence of Clostridium pasteurianum Strain ATCC 6013 (DSM 525) Using a Hybrid Next-Generation Sequencing Approach.</title>
        <authorList>
            <person name="Pyne M.E."/>
            <person name="Utturkar S.M."/>
            <person name="Brown S.D."/>
            <person name="Moo-Young M."/>
            <person name="Chung D.A."/>
            <person name="Chou P.C."/>
        </authorList>
    </citation>
    <scope>NUCLEOTIDE SEQUENCE</scope>
    <source>
        <strain evidence="3">ATCC 6013</strain>
    </source>
</reference>
<gene>
    <name evidence="2" type="ORF">CLPA_c19690</name>
    <name evidence="3" type="ORF">CP6013_01210</name>
</gene>
<dbReference type="InterPro" id="IPR036514">
    <property type="entry name" value="SGNH_hydro_sf"/>
</dbReference>
<reference evidence="3 4" key="3">
    <citation type="journal article" name="Genome Announc.">
        <title>Improved Draft Genome Sequence of Clostridium pasteurianum Strain ATCC 6013 (DSM 525) Using a Hybrid Next-Generation Sequencing Approach.</title>
        <authorList>
            <person name="Pyne M.E."/>
            <person name="Utturkar S."/>
            <person name="Brown S.D."/>
            <person name="Moo-Young M."/>
            <person name="Chung D.A."/>
            <person name="Chou C.P."/>
        </authorList>
    </citation>
    <scope>NUCLEOTIDE SEQUENCE [LARGE SCALE GENOMIC DNA]</scope>
    <source>
        <strain evidence="3 4">ATCC 6013</strain>
    </source>
</reference>
<dbReference type="AlphaFoldDB" id="A0A0H3J3J6"/>